<comment type="caution">
    <text evidence="1">The sequence shown here is derived from an EMBL/GenBank/DDBJ whole genome shotgun (WGS) entry which is preliminary data.</text>
</comment>
<gene>
    <name evidence="1" type="ORF">L195_g057517</name>
</gene>
<reference evidence="1 2" key="1">
    <citation type="journal article" date="2014" name="Am. J. Bot.">
        <title>Genome assembly and annotation for red clover (Trifolium pratense; Fabaceae).</title>
        <authorList>
            <person name="Istvanek J."/>
            <person name="Jaros M."/>
            <person name="Krenek A."/>
            <person name="Repkova J."/>
        </authorList>
    </citation>
    <scope>NUCLEOTIDE SEQUENCE [LARGE SCALE GENOMIC DNA]</scope>
    <source>
        <strain evidence="2">cv. Tatra</strain>
        <tissue evidence="1">Young leaves</tissue>
    </source>
</reference>
<evidence type="ECO:0000313" key="1">
    <source>
        <dbReference type="EMBL" id="PNX70562.1"/>
    </source>
</evidence>
<organism evidence="1 2">
    <name type="scientific">Trifolium pratense</name>
    <name type="common">Red clover</name>
    <dbReference type="NCBI Taxonomy" id="57577"/>
    <lineage>
        <taxon>Eukaryota</taxon>
        <taxon>Viridiplantae</taxon>
        <taxon>Streptophyta</taxon>
        <taxon>Embryophyta</taxon>
        <taxon>Tracheophyta</taxon>
        <taxon>Spermatophyta</taxon>
        <taxon>Magnoliopsida</taxon>
        <taxon>eudicotyledons</taxon>
        <taxon>Gunneridae</taxon>
        <taxon>Pentapetalae</taxon>
        <taxon>rosids</taxon>
        <taxon>fabids</taxon>
        <taxon>Fabales</taxon>
        <taxon>Fabaceae</taxon>
        <taxon>Papilionoideae</taxon>
        <taxon>50 kb inversion clade</taxon>
        <taxon>NPAAA clade</taxon>
        <taxon>Hologalegina</taxon>
        <taxon>IRL clade</taxon>
        <taxon>Trifolieae</taxon>
        <taxon>Trifolium</taxon>
    </lineage>
</organism>
<reference evidence="1 2" key="2">
    <citation type="journal article" date="2017" name="Front. Plant Sci.">
        <title>Gene Classification and Mining of Molecular Markers Useful in Red Clover (Trifolium pratense) Breeding.</title>
        <authorList>
            <person name="Istvanek J."/>
            <person name="Dluhosova J."/>
            <person name="Dluhos P."/>
            <person name="Patkova L."/>
            <person name="Nedelnik J."/>
            <person name="Repkova J."/>
        </authorList>
    </citation>
    <scope>NUCLEOTIDE SEQUENCE [LARGE SCALE GENOMIC DNA]</scope>
    <source>
        <strain evidence="2">cv. Tatra</strain>
        <tissue evidence="1">Young leaves</tissue>
    </source>
</reference>
<sequence>MHKELFPYEHQTRKTNKENIATVNLKTCDYAIKANTLKSSPT</sequence>
<name>A0A2K3KWB7_TRIPR</name>
<accession>A0A2K3KWB7</accession>
<dbReference type="Proteomes" id="UP000236291">
    <property type="component" value="Unassembled WGS sequence"/>
</dbReference>
<dbReference type="AlphaFoldDB" id="A0A2K3KWB7"/>
<dbReference type="EMBL" id="ASHM01114434">
    <property type="protein sequence ID" value="PNX70562.1"/>
    <property type="molecule type" value="Genomic_DNA"/>
</dbReference>
<protein>
    <submittedName>
        <fullName evidence="1">Uncharacterized protein</fullName>
    </submittedName>
</protein>
<evidence type="ECO:0000313" key="2">
    <source>
        <dbReference type="Proteomes" id="UP000236291"/>
    </source>
</evidence>
<feature type="non-terminal residue" evidence="1">
    <location>
        <position position="42"/>
    </location>
</feature>
<proteinExistence type="predicted"/>